<comment type="caution">
    <text evidence="2">The sequence shown here is derived from an EMBL/GenBank/DDBJ whole genome shotgun (WGS) entry which is preliminary data.</text>
</comment>
<dbReference type="AlphaFoldDB" id="A0A9W8WXS0"/>
<feature type="compositionally biased region" description="Basic residues" evidence="1">
    <location>
        <begin position="171"/>
        <end position="184"/>
    </location>
</feature>
<feature type="compositionally biased region" description="Polar residues" evidence="1">
    <location>
        <begin position="259"/>
        <end position="278"/>
    </location>
</feature>
<dbReference type="PANTHER" id="PTHR12775">
    <property type="entry name" value="PROTEIN C20ORF43 HOMOLOG"/>
    <property type="match status" value="1"/>
</dbReference>
<dbReference type="GO" id="GO:0006274">
    <property type="term" value="P:DNA replication termination"/>
    <property type="evidence" value="ECO:0007669"/>
    <property type="project" value="TreeGrafter"/>
</dbReference>
<reference evidence="2" key="1">
    <citation type="submission" date="2022-10" db="EMBL/GenBank/DDBJ databases">
        <title>Tapping the CABI collections for fungal endophytes: first genome assemblies for Collariella, Neodidymelliopsis, Ascochyta clinopodiicola, Didymella pomorum, Didymosphaeria variabile, Neocosmospora piperis and Neocucurbitaria cava.</title>
        <authorList>
            <person name="Hill R."/>
        </authorList>
    </citation>
    <scope>NUCLEOTIDE SEQUENCE</scope>
    <source>
        <strain evidence="2">IMI 360193</strain>
    </source>
</reference>
<gene>
    <name evidence="2" type="primary">rtf2</name>
    <name evidence="2" type="ORF">N0V87_005914</name>
</gene>
<dbReference type="Proteomes" id="UP001140562">
    <property type="component" value="Unassembled WGS sequence"/>
</dbReference>
<dbReference type="Pfam" id="PF04641">
    <property type="entry name" value="Rtf2"/>
    <property type="match status" value="1"/>
</dbReference>
<evidence type="ECO:0000313" key="3">
    <source>
        <dbReference type="Proteomes" id="UP001140562"/>
    </source>
</evidence>
<feature type="region of interest" description="Disordered" evidence="1">
    <location>
        <begin position="169"/>
        <end position="292"/>
    </location>
</feature>
<keyword evidence="3" id="KW-1185">Reference proteome</keyword>
<accession>A0A9W8WXS0</accession>
<protein>
    <submittedName>
        <fullName evidence="2">Replication termination factor 2</fullName>
    </submittedName>
</protein>
<dbReference type="OrthoDB" id="247013at2759"/>
<organism evidence="2 3">
    <name type="scientific">Didymella glomerata</name>
    <dbReference type="NCBI Taxonomy" id="749621"/>
    <lineage>
        <taxon>Eukaryota</taxon>
        <taxon>Fungi</taxon>
        <taxon>Dikarya</taxon>
        <taxon>Ascomycota</taxon>
        <taxon>Pezizomycotina</taxon>
        <taxon>Dothideomycetes</taxon>
        <taxon>Pleosporomycetidae</taxon>
        <taxon>Pleosporales</taxon>
        <taxon>Pleosporineae</taxon>
        <taxon>Didymellaceae</taxon>
        <taxon>Didymella</taxon>
    </lineage>
</organism>
<dbReference type="InterPro" id="IPR006735">
    <property type="entry name" value="Rtf2"/>
</dbReference>
<dbReference type="EMBL" id="JAPEUV010000057">
    <property type="protein sequence ID" value="KAJ4335798.1"/>
    <property type="molecule type" value="Genomic_DNA"/>
</dbReference>
<evidence type="ECO:0000313" key="2">
    <source>
        <dbReference type="EMBL" id="KAJ4335798.1"/>
    </source>
</evidence>
<dbReference type="PANTHER" id="PTHR12775:SF0">
    <property type="entry name" value="REPLICATION TERMINATION FACTOR 2"/>
    <property type="match status" value="1"/>
</dbReference>
<dbReference type="GO" id="GO:0005634">
    <property type="term" value="C:nucleus"/>
    <property type="evidence" value="ECO:0007669"/>
    <property type="project" value="TreeGrafter"/>
</dbReference>
<sequence length="292" mass="32088">MGNDGGSIPKRRELVKEAARALTTTQAKEQLTEQQEYAWSICPLSRKPLATPVVSDAAGTLYNKDSVIEFLLKEDGREKEELGKVADVKSEGQFVELGSVGDRVKGLKDVVEVKFEIGKEEKKEGSGRSENWCNEPYAENDVIPLLPTIPTDLARLNLRIKTLKEKSLTHALKKAPGSKKRKKNADKEVNGDSKATDTKGATKSKSSSDEDKSKVKANGLKTNSEKEADNGIKNSATASLTRKVMEEQEERNKRRKLGQNENVKSLFNTSSNAPSKGNSADYMTRGFSIGKK</sequence>
<feature type="compositionally biased region" description="Basic and acidic residues" evidence="1">
    <location>
        <begin position="243"/>
        <end position="252"/>
    </location>
</feature>
<evidence type="ECO:0000256" key="1">
    <source>
        <dbReference type="SAM" id="MobiDB-lite"/>
    </source>
</evidence>
<feature type="compositionally biased region" description="Basic and acidic residues" evidence="1">
    <location>
        <begin position="185"/>
        <end position="197"/>
    </location>
</feature>
<proteinExistence type="predicted"/>
<name>A0A9W8WXS0_9PLEO</name>